<feature type="compositionally biased region" description="Basic and acidic residues" evidence="1">
    <location>
        <begin position="49"/>
        <end position="58"/>
    </location>
</feature>
<keyword evidence="3" id="KW-1185">Reference proteome</keyword>
<sequence>MKIAKDLIFESTDEQDKLIISKLQLICNMKENRENLQTVNRGKNKLSKAKNENIRSESTHVYSRHRDSHA</sequence>
<dbReference type="AlphaFoldDB" id="A0ABD2W4Y8"/>
<dbReference type="Proteomes" id="UP001627154">
    <property type="component" value="Unassembled WGS sequence"/>
</dbReference>
<evidence type="ECO:0000256" key="1">
    <source>
        <dbReference type="SAM" id="MobiDB-lite"/>
    </source>
</evidence>
<organism evidence="2 3">
    <name type="scientific">Trichogramma kaykai</name>
    <dbReference type="NCBI Taxonomy" id="54128"/>
    <lineage>
        <taxon>Eukaryota</taxon>
        <taxon>Metazoa</taxon>
        <taxon>Ecdysozoa</taxon>
        <taxon>Arthropoda</taxon>
        <taxon>Hexapoda</taxon>
        <taxon>Insecta</taxon>
        <taxon>Pterygota</taxon>
        <taxon>Neoptera</taxon>
        <taxon>Endopterygota</taxon>
        <taxon>Hymenoptera</taxon>
        <taxon>Apocrita</taxon>
        <taxon>Proctotrupomorpha</taxon>
        <taxon>Chalcidoidea</taxon>
        <taxon>Trichogrammatidae</taxon>
        <taxon>Trichogramma</taxon>
    </lineage>
</organism>
<feature type="region of interest" description="Disordered" evidence="1">
    <location>
        <begin position="37"/>
        <end position="70"/>
    </location>
</feature>
<dbReference type="EMBL" id="JBJJXI010000136">
    <property type="protein sequence ID" value="KAL3387804.1"/>
    <property type="molecule type" value="Genomic_DNA"/>
</dbReference>
<proteinExistence type="predicted"/>
<gene>
    <name evidence="2" type="ORF">TKK_016900</name>
</gene>
<comment type="caution">
    <text evidence="2">The sequence shown here is derived from an EMBL/GenBank/DDBJ whole genome shotgun (WGS) entry which is preliminary data.</text>
</comment>
<name>A0ABD2W4Y8_9HYME</name>
<evidence type="ECO:0000313" key="2">
    <source>
        <dbReference type="EMBL" id="KAL3387804.1"/>
    </source>
</evidence>
<protein>
    <submittedName>
        <fullName evidence="2">Uncharacterized protein</fullName>
    </submittedName>
</protein>
<evidence type="ECO:0000313" key="3">
    <source>
        <dbReference type="Proteomes" id="UP001627154"/>
    </source>
</evidence>
<reference evidence="2 3" key="1">
    <citation type="journal article" date="2024" name="bioRxiv">
        <title>A reference genome for Trichogramma kaykai: A tiny desert-dwelling parasitoid wasp with competing sex-ratio distorters.</title>
        <authorList>
            <person name="Culotta J."/>
            <person name="Lindsey A.R."/>
        </authorList>
    </citation>
    <scope>NUCLEOTIDE SEQUENCE [LARGE SCALE GENOMIC DNA]</scope>
    <source>
        <strain evidence="2 3">KSX58</strain>
    </source>
</reference>
<accession>A0ABD2W4Y8</accession>